<dbReference type="EMBL" id="MUMT01000017">
    <property type="protein sequence ID" value="OQZ55041.1"/>
    <property type="molecule type" value="Genomic_DNA"/>
</dbReference>
<sequence>MPYPSWGSCDQLLIYPLARLKLPVLAASKSLRRSRKAGAARMDAG</sequence>
<dbReference type="AlphaFoldDB" id="A0AB36L7G1"/>
<name>A0AB36L7G1_KLEPN</name>
<reference evidence="1 2" key="1">
    <citation type="journal article" date="2017" name="Clin. Microbiol. Infect.">
        <title>Clonal or not clonal? Investigating hospital outbreaks of KPC-producing Klebsiella pneumoniae with whole-genome sequencing.</title>
        <authorList>
            <person name="Ruppe E."/>
            <person name="Olearo F."/>
            <person name="Pires D."/>
            <person name="Baud D."/>
            <person name="Renzi G."/>
            <person name="Cherkaoui A."/>
            <person name="Goldenberger D."/>
            <person name="Huttner A."/>
            <person name="Francois P."/>
            <person name="Harbarth S."/>
            <person name="Schrenzel J."/>
        </authorList>
    </citation>
    <scope>NUCLEOTIDE SEQUENCE [LARGE SCALE GENOMIC DNA]</scope>
    <source>
        <strain evidence="1 2">KPN_KPC_HUG_B2</strain>
    </source>
</reference>
<comment type="caution">
    <text evidence="1">The sequence shown here is derived from an EMBL/GenBank/DDBJ whole genome shotgun (WGS) entry which is preliminary data.</text>
</comment>
<proteinExistence type="predicted"/>
<protein>
    <submittedName>
        <fullName evidence="1">LysR family transcriptional regulator</fullName>
    </submittedName>
</protein>
<dbReference type="Proteomes" id="UP000192285">
    <property type="component" value="Unassembled WGS sequence"/>
</dbReference>
<accession>A0AB36L7G1</accession>
<evidence type="ECO:0000313" key="2">
    <source>
        <dbReference type="Proteomes" id="UP000192285"/>
    </source>
</evidence>
<organism evidence="1 2">
    <name type="scientific">Klebsiella pneumoniae subsp. pneumoniae</name>
    <dbReference type="NCBI Taxonomy" id="72407"/>
    <lineage>
        <taxon>Bacteria</taxon>
        <taxon>Pseudomonadati</taxon>
        <taxon>Pseudomonadota</taxon>
        <taxon>Gammaproteobacteria</taxon>
        <taxon>Enterobacterales</taxon>
        <taxon>Enterobacteriaceae</taxon>
        <taxon>Klebsiella/Raoultella group</taxon>
        <taxon>Klebsiella</taxon>
        <taxon>Klebsiella pneumoniae complex</taxon>
    </lineage>
</organism>
<evidence type="ECO:0000313" key="1">
    <source>
        <dbReference type="EMBL" id="OQZ55041.1"/>
    </source>
</evidence>
<gene>
    <name evidence="1" type="ORF">B0W93_21850</name>
</gene>